<proteinExistence type="predicted"/>
<gene>
    <name evidence="1" type="ORF">P8935_11280</name>
</gene>
<name>A0AAU7DT15_9BACT</name>
<sequence>MHGNDTPAPPTPAPHLDPEDYYFDGPNMVFTAAFLLKRGTCCGSGCRHCPYRGTPQDKNAPA</sequence>
<accession>A0AAU7DT15</accession>
<dbReference type="InterPro" id="IPR040807">
    <property type="entry name" value="DUF5522"/>
</dbReference>
<reference evidence="1" key="1">
    <citation type="submission" date="2023-03" db="EMBL/GenBank/DDBJ databases">
        <title>Edaphobacter sp.</title>
        <authorList>
            <person name="Huber K.J."/>
            <person name="Papendorf J."/>
            <person name="Pilke C."/>
            <person name="Bunk B."/>
            <person name="Sproeer C."/>
            <person name="Pester M."/>
        </authorList>
    </citation>
    <scope>NUCLEOTIDE SEQUENCE</scope>
    <source>
        <strain evidence="1">DSM 110680</strain>
    </source>
</reference>
<dbReference type="EMBL" id="CP121196">
    <property type="protein sequence ID" value="XBH19876.1"/>
    <property type="molecule type" value="Genomic_DNA"/>
</dbReference>
<protein>
    <submittedName>
        <fullName evidence="1">DUF5522 domain-containing protein</fullName>
    </submittedName>
</protein>
<dbReference type="AlphaFoldDB" id="A0AAU7DT15"/>
<evidence type="ECO:0000313" key="1">
    <source>
        <dbReference type="EMBL" id="XBH19876.1"/>
    </source>
</evidence>
<organism evidence="1">
    <name type="scientific">Telmatobacter sp. DSM 110680</name>
    <dbReference type="NCBI Taxonomy" id="3036704"/>
    <lineage>
        <taxon>Bacteria</taxon>
        <taxon>Pseudomonadati</taxon>
        <taxon>Acidobacteriota</taxon>
        <taxon>Terriglobia</taxon>
        <taxon>Terriglobales</taxon>
        <taxon>Acidobacteriaceae</taxon>
        <taxon>Telmatobacter</taxon>
    </lineage>
</organism>
<dbReference type="Pfam" id="PF17653">
    <property type="entry name" value="DUF5522"/>
    <property type="match status" value="1"/>
</dbReference>